<sequence>MTSEKEGSREEQQPFRLFGLPDELWIKIGEMAIDSEDTTDIGEMAQECFDPIYEEEGRQILLRHPAILQTCSALRNELRLRYYRNKVFIAMYSCVGDDWQDGSLWAIGAYLQLIGLEAQQQISTVLWQCFWDHRRGFPSPPDWQSLREWDIEMMLEAKLVQPWRSGEAHEVMWKVTFI</sequence>
<dbReference type="AlphaFoldDB" id="A0A2H1GCS7"/>
<dbReference type="Proteomes" id="UP000245764">
    <property type="component" value="Chromosome 4"/>
</dbReference>
<evidence type="ECO:0000313" key="1">
    <source>
        <dbReference type="EMBL" id="SMR51354.1"/>
    </source>
</evidence>
<protein>
    <submittedName>
        <fullName evidence="1">Uncharacterized protein</fullName>
    </submittedName>
</protein>
<gene>
    <name evidence="1" type="ORF">ZT1E4_G5573</name>
</gene>
<reference evidence="2" key="1">
    <citation type="submission" date="2017-05" db="EMBL/GenBank/DDBJ databases">
        <authorList>
            <person name="Song R."/>
            <person name="Chenine A.L."/>
            <person name="Ruprecht R.M."/>
        </authorList>
    </citation>
    <scope>NUCLEOTIDE SEQUENCE [LARGE SCALE GENOMIC DNA]</scope>
</reference>
<proteinExistence type="predicted"/>
<dbReference type="EMBL" id="LT854256">
    <property type="protein sequence ID" value="SMR51354.1"/>
    <property type="molecule type" value="Genomic_DNA"/>
</dbReference>
<evidence type="ECO:0000313" key="2">
    <source>
        <dbReference type="Proteomes" id="UP000245764"/>
    </source>
</evidence>
<name>A0A2H1GCS7_ZYMTR</name>
<accession>A0A2H1GCS7</accession>
<organism evidence="1 2">
    <name type="scientific">Zymoseptoria tritici ST99CH_1E4</name>
    <dbReference type="NCBI Taxonomy" id="1276532"/>
    <lineage>
        <taxon>Eukaryota</taxon>
        <taxon>Fungi</taxon>
        <taxon>Dikarya</taxon>
        <taxon>Ascomycota</taxon>
        <taxon>Pezizomycotina</taxon>
        <taxon>Dothideomycetes</taxon>
        <taxon>Dothideomycetidae</taxon>
        <taxon>Mycosphaerellales</taxon>
        <taxon>Mycosphaerellaceae</taxon>
        <taxon>Zymoseptoria</taxon>
    </lineage>
</organism>